<comment type="caution">
    <text evidence="3">The sequence shown here is derived from an EMBL/GenBank/DDBJ whole genome shotgun (WGS) entry which is preliminary data.</text>
</comment>
<feature type="transmembrane region" description="Helical" evidence="1">
    <location>
        <begin position="177"/>
        <end position="200"/>
    </location>
</feature>
<dbReference type="GO" id="GO:0042158">
    <property type="term" value="P:lipoprotein biosynthetic process"/>
    <property type="evidence" value="ECO:0007669"/>
    <property type="project" value="InterPro"/>
</dbReference>
<reference evidence="3 4" key="1">
    <citation type="submission" date="2018-04" db="EMBL/GenBank/DDBJ databases">
        <title>Adhaeribacter sp. HMF7616 genome sequencing and assembly.</title>
        <authorList>
            <person name="Kang H."/>
            <person name="Kang J."/>
            <person name="Cha I."/>
            <person name="Kim H."/>
            <person name="Joh K."/>
        </authorList>
    </citation>
    <scope>NUCLEOTIDE SEQUENCE [LARGE SCALE GENOMIC DNA]</scope>
    <source>
        <strain evidence="3 4">HMF7616</strain>
    </source>
</reference>
<evidence type="ECO:0000313" key="4">
    <source>
        <dbReference type="Proteomes" id="UP000253919"/>
    </source>
</evidence>
<feature type="transmembrane region" description="Helical" evidence="1">
    <location>
        <begin position="20"/>
        <end position="53"/>
    </location>
</feature>
<feature type="transmembrane region" description="Helical" evidence="1">
    <location>
        <begin position="207"/>
        <end position="226"/>
    </location>
</feature>
<dbReference type="GO" id="GO:0016020">
    <property type="term" value="C:membrane"/>
    <property type="evidence" value="ECO:0007669"/>
    <property type="project" value="InterPro"/>
</dbReference>
<dbReference type="EMBL" id="QASA01000002">
    <property type="protein sequence ID" value="RDC58812.1"/>
    <property type="molecule type" value="Genomic_DNA"/>
</dbReference>
<organism evidence="3 4">
    <name type="scientific">Adhaeribacter pallidiroseus</name>
    <dbReference type="NCBI Taxonomy" id="2072847"/>
    <lineage>
        <taxon>Bacteria</taxon>
        <taxon>Pseudomonadati</taxon>
        <taxon>Bacteroidota</taxon>
        <taxon>Cytophagia</taxon>
        <taxon>Cytophagales</taxon>
        <taxon>Hymenobacteraceae</taxon>
        <taxon>Adhaeribacter</taxon>
    </lineage>
</organism>
<dbReference type="OrthoDB" id="9804277at2"/>
<feature type="transmembrane region" description="Helical" evidence="1">
    <location>
        <begin position="93"/>
        <end position="117"/>
    </location>
</feature>
<dbReference type="Pfam" id="PF20154">
    <property type="entry name" value="LNT_N"/>
    <property type="match status" value="1"/>
</dbReference>
<accession>A0A369Q2S0</accession>
<evidence type="ECO:0000256" key="1">
    <source>
        <dbReference type="SAM" id="Phobius"/>
    </source>
</evidence>
<dbReference type="PANTHER" id="PTHR38686">
    <property type="entry name" value="APOLIPOPROTEIN N-ACYLTRANSFERASE"/>
    <property type="match status" value="1"/>
</dbReference>
<feature type="transmembrane region" description="Helical" evidence="1">
    <location>
        <begin position="129"/>
        <end position="148"/>
    </location>
</feature>
<protein>
    <recommendedName>
        <fullName evidence="2">Apolipoprotein N-acyltransferase N-terminal domain-containing protein</fullName>
    </recommendedName>
</protein>
<keyword evidence="1" id="KW-0472">Membrane</keyword>
<dbReference type="GO" id="GO:0016410">
    <property type="term" value="F:N-acyltransferase activity"/>
    <property type="evidence" value="ECO:0007669"/>
    <property type="project" value="InterPro"/>
</dbReference>
<gene>
    <name evidence="3" type="ORF">AHMF7616_05246</name>
</gene>
<dbReference type="InterPro" id="IPR004563">
    <property type="entry name" value="Apolipo_AcylTrfase"/>
</dbReference>
<proteinExistence type="predicted"/>
<feature type="domain" description="Apolipoprotein N-acyltransferase N-terminal" evidence="2">
    <location>
        <begin position="27"/>
        <end position="194"/>
    </location>
</feature>
<evidence type="ECO:0000313" key="3">
    <source>
        <dbReference type="EMBL" id="RDC58812.1"/>
    </source>
</evidence>
<dbReference type="InterPro" id="IPR045378">
    <property type="entry name" value="LNT_N"/>
</dbReference>
<sequence>MLGAYSKVSYSLVSASKMEFCLVALAAALTSLSLIYISYIFAWFAFSILFFALFRLQKGRQVFCSGFIFGAVSSTLLNFWMVPAVQYYAKGGILLGIACWWVSALILALVYGWQFVLFAKLQFASSSKYALVANAFLMASLWALVEWLRAEIFSGMPWLNYSIGVSQASNLFLLQPAAIGSVYLLSFMVILTAYLLAYVISKKQWKWLLVPFTIFLSYFLAGILMYRNVTESISNQQFSKIRTALVLASLPPETVWDENNGNALVHNLLNLNQEAVQTNPDLILWSETIIPWTYTPHDDFLKALAKTTSGKKITP</sequence>
<dbReference type="PANTHER" id="PTHR38686:SF1">
    <property type="entry name" value="APOLIPOPROTEIN N-ACYLTRANSFERASE"/>
    <property type="match status" value="1"/>
</dbReference>
<feature type="transmembrane region" description="Helical" evidence="1">
    <location>
        <begin position="62"/>
        <end position="81"/>
    </location>
</feature>
<dbReference type="RefSeq" id="WP_115375826.1">
    <property type="nucleotide sequence ID" value="NZ_QASA01000002.1"/>
</dbReference>
<keyword evidence="1" id="KW-0812">Transmembrane</keyword>
<keyword evidence="4" id="KW-1185">Reference proteome</keyword>
<keyword evidence="1" id="KW-1133">Transmembrane helix</keyword>
<evidence type="ECO:0000259" key="2">
    <source>
        <dbReference type="Pfam" id="PF20154"/>
    </source>
</evidence>
<name>A0A369Q2S0_9BACT</name>
<dbReference type="AlphaFoldDB" id="A0A369Q2S0"/>
<dbReference type="Proteomes" id="UP000253919">
    <property type="component" value="Unassembled WGS sequence"/>
</dbReference>